<dbReference type="KEGG" id="gtt:GUITHDRAFT_121683"/>
<dbReference type="PROSITE" id="PS50297">
    <property type="entry name" value="ANK_REP_REGION"/>
    <property type="match status" value="1"/>
</dbReference>
<evidence type="ECO:0000313" key="4">
    <source>
        <dbReference type="Proteomes" id="UP000011087"/>
    </source>
</evidence>
<dbReference type="Gene3D" id="1.25.40.20">
    <property type="entry name" value="Ankyrin repeat-containing domain"/>
    <property type="match status" value="1"/>
</dbReference>
<dbReference type="RefSeq" id="XP_005819131.1">
    <property type="nucleotide sequence ID" value="XM_005819074.1"/>
</dbReference>
<feature type="repeat" description="ANK" evidence="1">
    <location>
        <begin position="14"/>
        <end position="46"/>
    </location>
</feature>
<dbReference type="OrthoDB" id="242257at2759"/>
<reference evidence="2 4" key="1">
    <citation type="journal article" date="2012" name="Nature">
        <title>Algal genomes reveal evolutionary mosaicism and the fate of nucleomorphs.</title>
        <authorList>
            <consortium name="DOE Joint Genome Institute"/>
            <person name="Curtis B.A."/>
            <person name="Tanifuji G."/>
            <person name="Burki F."/>
            <person name="Gruber A."/>
            <person name="Irimia M."/>
            <person name="Maruyama S."/>
            <person name="Arias M.C."/>
            <person name="Ball S.G."/>
            <person name="Gile G.H."/>
            <person name="Hirakawa Y."/>
            <person name="Hopkins J.F."/>
            <person name="Kuo A."/>
            <person name="Rensing S.A."/>
            <person name="Schmutz J."/>
            <person name="Symeonidi A."/>
            <person name="Elias M."/>
            <person name="Eveleigh R.J."/>
            <person name="Herman E.K."/>
            <person name="Klute M.J."/>
            <person name="Nakayama T."/>
            <person name="Obornik M."/>
            <person name="Reyes-Prieto A."/>
            <person name="Armbrust E.V."/>
            <person name="Aves S.J."/>
            <person name="Beiko R.G."/>
            <person name="Coutinho P."/>
            <person name="Dacks J.B."/>
            <person name="Durnford D.G."/>
            <person name="Fast N.M."/>
            <person name="Green B.R."/>
            <person name="Grisdale C.J."/>
            <person name="Hempel F."/>
            <person name="Henrissat B."/>
            <person name="Hoppner M.P."/>
            <person name="Ishida K."/>
            <person name="Kim E."/>
            <person name="Koreny L."/>
            <person name="Kroth P.G."/>
            <person name="Liu Y."/>
            <person name="Malik S.B."/>
            <person name="Maier U.G."/>
            <person name="McRose D."/>
            <person name="Mock T."/>
            <person name="Neilson J.A."/>
            <person name="Onodera N.T."/>
            <person name="Poole A.M."/>
            <person name="Pritham E.J."/>
            <person name="Richards T.A."/>
            <person name="Rocap G."/>
            <person name="Roy S.W."/>
            <person name="Sarai C."/>
            <person name="Schaack S."/>
            <person name="Shirato S."/>
            <person name="Slamovits C.H."/>
            <person name="Spencer D.F."/>
            <person name="Suzuki S."/>
            <person name="Worden A.Z."/>
            <person name="Zauner S."/>
            <person name="Barry K."/>
            <person name="Bell C."/>
            <person name="Bharti A.K."/>
            <person name="Crow J.A."/>
            <person name="Grimwood J."/>
            <person name="Kramer R."/>
            <person name="Lindquist E."/>
            <person name="Lucas S."/>
            <person name="Salamov A."/>
            <person name="McFadden G.I."/>
            <person name="Lane C.E."/>
            <person name="Keeling P.J."/>
            <person name="Gray M.W."/>
            <person name="Grigoriev I.V."/>
            <person name="Archibald J.M."/>
        </authorList>
    </citation>
    <scope>NUCLEOTIDE SEQUENCE</scope>
    <source>
        <strain evidence="2 4">CCMP2712</strain>
    </source>
</reference>
<dbReference type="SMART" id="SM00248">
    <property type="entry name" value="ANK"/>
    <property type="match status" value="1"/>
</dbReference>
<dbReference type="HOGENOM" id="CLU_1921102_0_0_1"/>
<dbReference type="Pfam" id="PF13857">
    <property type="entry name" value="Ank_5"/>
    <property type="match status" value="1"/>
</dbReference>
<protein>
    <submittedName>
        <fullName evidence="2 3">Uncharacterized protein</fullName>
    </submittedName>
</protein>
<sequence>MRVVDAMLRSVTDSKQTPLHVAAKKGQAEMVRYLIASGAPLDVKDEKGNLPSSVCSNRRTLLAYASSVSSSSRLVLWSPRPLVTFPRRFPESFESAEKLNVMAQVHKRPETGDVAKFTQSLGISEQPMDFPF</sequence>
<gene>
    <name evidence="2" type="ORF">GUITHDRAFT_121683</name>
</gene>
<reference evidence="4" key="2">
    <citation type="submission" date="2012-11" db="EMBL/GenBank/DDBJ databases">
        <authorList>
            <person name="Kuo A."/>
            <person name="Curtis B.A."/>
            <person name="Tanifuji G."/>
            <person name="Burki F."/>
            <person name="Gruber A."/>
            <person name="Irimia M."/>
            <person name="Maruyama S."/>
            <person name="Arias M.C."/>
            <person name="Ball S.G."/>
            <person name="Gile G.H."/>
            <person name="Hirakawa Y."/>
            <person name="Hopkins J.F."/>
            <person name="Rensing S.A."/>
            <person name="Schmutz J."/>
            <person name="Symeonidi A."/>
            <person name="Elias M."/>
            <person name="Eveleigh R.J."/>
            <person name="Herman E.K."/>
            <person name="Klute M.J."/>
            <person name="Nakayama T."/>
            <person name="Obornik M."/>
            <person name="Reyes-Prieto A."/>
            <person name="Armbrust E.V."/>
            <person name="Aves S.J."/>
            <person name="Beiko R.G."/>
            <person name="Coutinho P."/>
            <person name="Dacks J.B."/>
            <person name="Durnford D.G."/>
            <person name="Fast N.M."/>
            <person name="Green B.R."/>
            <person name="Grisdale C."/>
            <person name="Hempe F."/>
            <person name="Henrissat B."/>
            <person name="Hoppner M.P."/>
            <person name="Ishida K.-I."/>
            <person name="Kim E."/>
            <person name="Koreny L."/>
            <person name="Kroth P.G."/>
            <person name="Liu Y."/>
            <person name="Malik S.-B."/>
            <person name="Maier U.G."/>
            <person name="McRose D."/>
            <person name="Mock T."/>
            <person name="Neilson J.A."/>
            <person name="Onodera N.T."/>
            <person name="Poole A.M."/>
            <person name="Pritham E.J."/>
            <person name="Richards T.A."/>
            <person name="Rocap G."/>
            <person name="Roy S.W."/>
            <person name="Sarai C."/>
            <person name="Schaack S."/>
            <person name="Shirato S."/>
            <person name="Slamovits C.H."/>
            <person name="Spencer D.F."/>
            <person name="Suzuki S."/>
            <person name="Worden A.Z."/>
            <person name="Zauner S."/>
            <person name="Barry K."/>
            <person name="Bell C."/>
            <person name="Bharti A.K."/>
            <person name="Crow J.A."/>
            <person name="Grimwood J."/>
            <person name="Kramer R."/>
            <person name="Lindquist E."/>
            <person name="Lucas S."/>
            <person name="Salamov A."/>
            <person name="McFadden G.I."/>
            <person name="Lane C.E."/>
            <person name="Keeling P.J."/>
            <person name="Gray M.W."/>
            <person name="Grigoriev I.V."/>
            <person name="Archibald J.M."/>
        </authorList>
    </citation>
    <scope>NUCLEOTIDE SEQUENCE</scope>
    <source>
        <strain evidence="4">CCMP2712</strain>
    </source>
</reference>
<proteinExistence type="predicted"/>
<organism evidence="2">
    <name type="scientific">Guillardia theta (strain CCMP2712)</name>
    <name type="common">Cryptophyte</name>
    <dbReference type="NCBI Taxonomy" id="905079"/>
    <lineage>
        <taxon>Eukaryota</taxon>
        <taxon>Cryptophyceae</taxon>
        <taxon>Pyrenomonadales</taxon>
        <taxon>Geminigeraceae</taxon>
        <taxon>Guillardia</taxon>
    </lineage>
</organism>
<reference evidence="3" key="3">
    <citation type="submission" date="2016-03" db="UniProtKB">
        <authorList>
            <consortium name="EnsemblProtists"/>
        </authorList>
    </citation>
    <scope>IDENTIFICATION</scope>
</reference>
<keyword evidence="4" id="KW-1185">Reference proteome</keyword>
<dbReference type="PaxDb" id="55529-EKX32151"/>
<dbReference type="SUPFAM" id="SSF48403">
    <property type="entry name" value="Ankyrin repeat"/>
    <property type="match status" value="1"/>
</dbReference>
<evidence type="ECO:0000256" key="1">
    <source>
        <dbReference type="PROSITE-ProRule" id="PRU00023"/>
    </source>
</evidence>
<dbReference type="Proteomes" id="UP000011087">
    <property type="component" value="Unassembled WGS sequence"/>
</dbReference>
<dbReference type="InterPro" id="IPR002110">
    <property type="entry name" value="Ankyrin_rpt"/>
</dbReference>
<accession>L1I7B5</accession>
<dbReference type="EnsemblProtists" id="EKX32151">
    <property type="protein sequence ID" value="EKX32151"/>
    <property type="gene ID" value="GUITHDRAFT_121683"/>
</dbReference>
<dbReference type="GeneID" id="17288884"/>
<evidence type="ECO:0000313" key="3">
    <source>
        <dbReference type="EnsemblProtists" id="EKX32151"/>
    </source>
</evidence>
<dbReference type="InterPro" id="IPR036770">
    <property type="entry name" value="Ankyrin_rpt-contain_sf"/>
</dbReference>
<keyword evidence="1" id="KW-0040">ANK repeat</keyword>
<name>L1I7B5_GUITC</name>
<dbReference type="PROSITE" id="PS50088">
    <property type="entry name" value="ANK_REPEAT"/>
    <property type="match status" value="1"/>
</dbReference>
<evidence type="ECO:0000313" key="2">
    <source>
        <dbReference type="EMBL" id="EKX32151.1"/>
    </source>
</evidence>
<dbReference type="AlphaFoldDB" id="L1I7B5"/>
<dbReference type="EMBL" id="JH993208">
    <property type="protein sequence ID" value="EKX32151.1"/>
    <property type="molecule type" value="Genomic_DNA"/>
</dbReference>